<organism evidence="3 4">
    <name type="scientific">Marinomonas pontica</name>
    <dbReference type="NCBI Taxonomy" id="264739"/>
    <lineage>
        <taxon>Bacteria</taxon>
        <taxon>Pseudomonadati</taxon>
        <taxon>Pseudomonadota</taxon>
        <taxon>Gammaproteobacteria</taxon>
        <taxon>Oceanospirillales</taxon>
        <taxon>Oceanospirillaceae</taxon>
        <taxon>Marinomonas</taxon>
    </lineage>
</organism>
<proteinExistence type="predicted"/>
<feature type="chain" id="PRO_5045706726" evidence="2">
    <location>
        <begin position="25"/>
        <end position="333"/>
    </location>
</feature>
<evidence type="ECO:0000256" key="2">
    <source>
        <dbReference type="SAM" id="SignalP"/>
    </source>
</evidence>
<feature type="signal peptide" evidence="2">
    <location>
        <begin position="1"/>
        <end position="24"/>
    </location>
</feature>
<dbReference type="Proteomes" id="UP001307608">
    <property type="component" value="Chromosome"/>
</dbReference>
<reference evidence="3 4" key="1">
    <citation type="submission" date="2023-01" db="EMBL/GenBank/DDBJ databases">
        <title>Complete genome sequence of Marinomonas pontica strain 200518_36.</title>
        <authorList>
            <person name="Ueki S."/>
            <person name="Gajardo G."/>
            <person name="Maruyama F."/>
        </authorList>
    </citation>
    <scope>NUCLEOTIDE SEQUENCE [LARGE SCALE GENOMIC DNA]</scope>
    <source>
        <strain evidence="3 4">200518_36</strain>
    </source>
</reference>
<evidence type="ECO:0000313" key="3">
    <source>
        <dbReference type="EMBL" id="BDX02410.1"/>
    </source>
</evidence>
<dbReference type="InterPro" id="IPR038404">
    <property type="entry name" value="TRAP_DctP_sf"/>
</dbReference>
<evidence type="ECO:0000256" key="1">
    <source>
        <dbReference type="ARBA" id="ARBA00022729"/>
    </source>
</evidence>
<dbReference type="EMBL" id="AP027271">
    <property type="protein sequence ID" value="BDX02410.1"/>
    <property type="molecule type" value="Genomic_DNA"/>
</dbReference>
<protein>
    <submittedName>
        <fullName evidence="3">C4-dicarboxylate ABC transporter substrate-binding protein</fullName>
    </submittedName>
</protein>
<gene>
    <name evidence="3" type="ORF">MACH16_11580</name>
</gene>
<dbReference type="PANTHER" id="PTHR33376:SF4">
    <property type="entry name" value="SIALIC ACID-BINDING PERIPLASMIC PROTEIN SIAP"/>
    <property type="match status" value="1"/>
</dbReference>
<accession>A0ABN6WKF3</accession>
<dbReference type="RefSeq" id="WP_338266219.1">
    <property type="nucleotide sequence ID" value="NZ_AP027271.1"/>
</dbReference>
<dbReference type="Pfam" id="PF03480">
    <property type="entry name" value="DctP"/>
    <property type="match status" value="1"/>
</dbReference>
<dbReference type="NCBIfam" id="NF037995">
    <property type="entry name" value="TRAP_S1"/>
    <property type="match status" value="1"/>
</dbReference>
<name>A0ABN6WKF3_9GAMM</name>
<dbReference type="InterPro" id="IPR018389">
    <property type="entry name" value="DctP_fam"/>
</dbReference>
<keyword evidence="4" id="KW-1185">Reference proteome</keyword>
<sequence>MAKNLVSKSLFLVCVLLSSAVVSAQEWIMPTPFSDRNQPTQIAYQFAEDVQAFTDGEVNIQVKSNGHALPHLAIPGAVMAGKVVIGEFLLGLLDKQNSVFQHDMIPFLANNYDDAQLLWQASKADTQYQLHKLGLHYLYVVPWTPYSVFSVRRIDTVADFDGLPIRAFNQTVTTLIQSLGASPVKIPLKDVKSAFEQGKLEGRFASLSVGEDSQIWDYAPYLNDLRIWIPKEIVVMNKRAYDQLDEKTKAAIDKASIKAERNGWIETKERVETDLASLKDGGIVYNQPSSSLLRELERINQRMTKAWVEQDEKQNGGIYRAYREAQRQSQTTH</sequence>
<keyword evidence="1 2" id="KW-0732">Signal</keyword>
<evidence type="ECO:0000313" key="4">
    <source>
        <dbReference type="Proteomes" id="UP001307608"/>
    </source>
</evidence>
<dbReference type="PANTHER" id="PTHR33376">
    <property type="match status" value="1"/>
</dbReference>
<dbReference type="Gene3D" id="3.40.190.170">
    <property type="entry name" value="Bacterial extracellular solute-binding protein, family 7"/>
    <property type="match status" value="1"/>
</dbReference>